<accession>A0AAD6QSE7</accession>
<dbReference type="AlphaFoldDB" id="A0AAD6QSE7"/>
<feature type="region of interest" description="Disordered" evidence="1">
    <location>
        <begin position="70"/>
        <end position="151"/>
    </location>
</feature>
<evidence type="ECO:0000313" key="3">
    <source>
        <dbReference type="Proteomes" id="UP001164929"/>
    </source>
</evidence>
<proteinExistence type="predicted"/>
<gene>
    <name evidence="2" type="ORF">NC653_012618</name>
</gene>
<keyword evidence="3" id="KW-1185">Reference proteome</keyword>
<evidence type="ECO:0000313" key="2">
    <source>
        <dbReference type="EMBL" id="KAJ6995802.1"/>
    </source>
</evidence>
<comment type="caution">
    <text evidence="2">The sequence shown here is derived from an EMBL/GenBank/DDBJ whole genome shotgun (WGS) entry which is preliminary data.</text>
</comment>
<feature type="compositionally biased region" description="Basic residues" evidence="1">
    <location>
        <begin position="98"/>
        <end position="110"/>
    </location>
</feature>
<reference evidence="2" key="1">
    <citation type="journal article" date="2023" name="Mol. Ecol. Resour.">
        <title>Chromosome-level genome assembly of a triploid poplar Populus alba 'Berolinensis'.</title>
        <authorList>
            <person name="Chen S."/>
            <person name="Yu Y."/>
            <person name="Wang X."/>
            <person name="Wang S."/>
            <person name="Zhang T."/>
            <person name="Zhou Y."/>
            <person name="He R."/>
            <person name="Meng N."/>
            <person name="Wang Y."/>
            <person name="Liu W."/>
            <person name="Liu Z."/>
            <person name="Liu J."/>
            <person name="Guo Q."/>
            <person name="Huang H."/>
            <person name="Sederoff R.R."/>
            <person name="Wang G."/>
            <person name="Qu G."/>
            <person name="Chen S."/>
        </authorList>
    </citation>
    <scope>NUCLEOTIDE SEQUENCE</scope>
    <source>
        <strain evidence="2">SC-2020</strain>
    </source>
</reference>
<dbReference type="EMBL" id="JAQIZT010000005">
    <property type="protein sequence ID" value="KAJ6995802.1"/>
    <property type="molecule type" value="Genomic_DNA"/>
</dbReference>
<name>A0AAD6QSE7_9ROSI</name>
<sequence length="199" mass="23123">MSVMIQRKTHLLRQRYTLETLSYSKMHRILSLLGSYHEAQPPLPYKTDHNYRSSSDLPHDWQLPFSLSLSTKQAGSPAQPPPATALSRRQTHGVKVDLHRRRRFEGKRRPNFTAARSHSLRSGGGHRRRRSKEGTVRLRSSGLRSDEGDDLRRRRRNRYSYMICVEKQEEKKQPGLGEPLEKADKQRWILIASVVDVDC</sequence>
<protein>
    <submittedName>
        <fullName evidence="2">Uncharacterized protein</fullName>
    </submittedName>
</protein>
<evidence type="ECO:0000256" key="1">
    <source>
        <dbReference type="SAM" id="MobiDB-lite"/>
    </source>
</evidence>
<organism evidence="2 3">
    <name type="scientific">Populus alba x Populus x berolinensis</name>
    <dbReference type="NCBI Taxonomy" id="444605"/>
    <lineage>
        <taxon>Eukaryota</taxon>
        <taxon>Viridiplantae</taxon>
        <taxon>Streptophyta</taxon>
        <taxon>Embryophyta</taxon>
        <taxon>Tracheophyta</taxon>
        <taxon>Spermatophyta</taxon>
        <taxon>Magnoliopsida</taxon>
        <taxon>eudicotyledons</taxon>
        <taxon>Gunneridae</taxon>
        <taxon>Pentapetalae</taxon>
        <taxon>rosids</taxon>
        <taxon>fabids</taxon>
        <taxon>Malpighiales</taxon>
        <taxon>Salicaceae</taxon>
        <taxon>Saliceae</taxon>
        <taxon>Populus</taxon>
    </lineage>
</organism>
<dbReference type="Proteomes" id="UP001164929">
    <property type="component" value="Chromosome 5"/>
</dbReference>